<dbReference type="RefSeq" id="WP_089969455.1">
    <property type="nucleotide sequence ID" value="NZ_CP071376.1"/>
</dbReference>
<reference evidence="2 5" key="2">
    <citation type="submission" date="2020-08" db="EMBL/GenBank/DDBJ databases">
        <title>Clostridia isolated from Swiss meat.</title>
        <authorList>
            <person name="Wambui J."/>
            <person name="Stevens M.J.A."/>
            <person name="Stephan R."/>
        </authorList>
    </citation>
    <scope>NUCLEOTIDE SEQUENCE [LARGE SCALE GENOMIC DNA]</scope>
    <source>
        <strain evidence="2 5">CM001</strain>
    </source>
</reference>
<dbReference type="Proteomes" id="UP000585258">
    <property type="component" value="Unassembled WGS sequence"/>
</dbReference>
<protein>
    <submittedName>
        <fullName evidence="3">Prepilin-type N-terminal cleavage/methylation domain-containing protein</fullName>
    </submittedName>
    <submittedName>
        <fullName evidence="2">Type II secretion system protein</fullName>
    </submittedName>
</protein>
<keyword evidence="1" id="KW-0472">Membrane</keyword>
<dbReference type="Proteomes" id="UP000198597">
    <property type="component" value="Unassembled WGS sequence"/>
</dbReference>
<reference evidence="3 4" key="1">
    <citation type="submission" date="2016-10" db="EMBL/GenBank/DDBJ databases">
        <authorList>
            <person name="de Groot N.N."/>
        </authorList>
    </citation>
    <scope>NUCLEOTIDE SEQUENCE [LARGE SCALE GENOMIC DNA]</scope>
    <source>
        <strain evidence="3 4">DSM 12272</strain>
    </source>
</reference>
<dbReference type="Pfam" id="PF07963">
    <property type="entry name" value="N_methyl"/>
    <property type="match status" value="1"/>
</dbReference>
<keyword evidence="1" id="KW-1133">Transmembrane helix</keyword>
<dbReference type="STRING" id="94869.SAMN04488529_105211"/>
<gene>
    <name evidence="2" type="ORF">H7E68_11325</name>
    <name evidence="3" type="ORF">SAMN04488529_105211</name>
</gene>
<dbReference type="InterPro" id="IPR012902">
    <property type="entry name" value="N_methyl_site"/>
</dbReference>
<evidence type="ECO:0000313" key="5">
    <source>
        <dbReference type="Proteomes" id="UP000585258"/>
    </source>
</evidence>
<dbReference type="NCBIfam" id="TIGR02532">
    <property type="entry name" value="IV_pilin_GFxxxE"/>
    <property type="match status" value="1"/>
</dbReference>
<dbReference type="GeneID" id="65308706"/>
<dbReference type="Gene3D" id="3.30.700.10">
    <property type="entry name" value="Glycoprotein, Type 4 Pilin"/>
    <property type="match status" value="1"/>
</dbReference>
<feature type="transmembrane region" description="Helical" evidence="1">
    <location>
        <begin position="12"/>
        <end position="32"/>
    </location>
</feature>
<accession>A0A1H0SUC7</accession>
<evidence type="ECO:0000313" key="2">
    <source>
        <dbReference type="EMBL" id="MBB6715298.1"/>
    </source>
</evidence>
<keyword evidence="1" id="KW-0812">Transmembrane</keyword>
<dbReference type="InterPro" id="IPR045584">
    <property type="entry name" value="Pilin-like"/>
</dbReference>
<evidence type="ECO:0000313" key="4">
    <source>
        <dbReference type="Proteomes" id="UP000198597"/>
    </source>
</evidence>
<evidence type="ECO:0000256" key="1">
    <source>
        <dbReference type="SAM" id="Phobius"/>
    </source>
</evidence>
<organism evidence="3 4">
    <name type="scientific">Clostridium gasigenes</name>
    <dbReference type="NCBI Taxonomy" id="94869"/>
    <lineage>
        <taxon>Bacteria</taxon>
        <taxon>Bacillati</taxon>
        <taxon>Bacillota</taxon>
        <taxon>Clostridia</taxon>
        <taxon>Eubacteriales</taxon>
        <taxon>Clostridiaceae</taxon>
        <taxon>Clostridium</taxon>
    </lineage>
</organism>
<evidence type="ECO:0000313" key="3">
    <source>
        <dbReference type="EMBL" id="SDP44858.1"/>
    </source>
</evidence>
<keyword evidence="4" id="KW-1185">Reference proteome</keyword>
<proteinExistence type="predicted"/>
<sequence length="131" mass="14429">MFKNSESGKSKGFTLVEIVVVLAIIGILATIVTPNLTSYIKESKKVRVIEQARKVVISVEAVNTKSPNLIEKSKKINEIKTKLGGLITDEDINLLDPSNKTVQDCYNVIDSENYTFTIGDSNEVVNINSIK</sequence>
<dbReference type="EMBL" id="JACKWY010000006">
    <property type="protein sequence ID" value="MBB6715298.1"/>
    <property type="molecule type" value="Genomic_DNA"/>
</dbReference>
<dbReference type="EMBL" id="FNJM01000005">
    <property type="protein sequence ID" value="SDP44858.1"/>
    <property type="molecule type" value="Genomic_DNA"/>
</dbReference>
<dbReference type="PROSITE" id="PS00409">
    <property type="entry name" value="PROKAR_NTER_METHYL"/>
    <property type="match status" value="1"/>
</dbReference>
<name>A0A1H0SUC7_9CLOT</name>
<dbReference type="AlphaFoldDB" id="A0A1H0SUC7"/>
<dbReference type="SUPFAM" id="SSF54523">
    <property type="entry name" value="Pili subunits"/>
    <property type="match status" value="1"/>
</dbReference>